<dbReference type="PANTHER" id="PTHR33112">
    <property type="entry name" value="DOMAIN PROTEIN, PUTATIVE-RELATED"/>
    <property type="match status" value="1"/>
</dbReference>
<dbReference type="Proteomes" id="UP000289323">
    <property type="component" value="Unassembled WGS sequence"/>
</dbReference>
<proteinExistence type="predicted"/>
<sequence>MSQAVLDATDLHSRKERFCSGCWKMLARPQTSPGKKDEFRHDPDPGCELCALMGDQLGREPKMGAFQPIKRFALPGDPAAAFVSVPQPPIDLTSEAVFDRAREWLRACRASHKPCRVTDAESGLLPLLPTRVIDVGGGGDGDDGDGGNSGAGGAQGGRIRLHASGAEGEGEGASGERGEYACLSYRWGGDQFKTLRGTLAELMTTGAAVDRLSRTVADAVEVTRRLRLRYLWVDALCIVQDDDDDKAREIVKMGIIYKNATEALLSPRRLGFAGWGVKMLCQYRDGEFVAQTPFGEKISAPHRALSEKGGPWVELRLSPGIFGGESMRDRLHKVLVSDMVPYSNRLDTWKDIVTEFSMRQLQYPEDRLAALAGIASELQRVWGDEYMFGLWRSMLLRTLVWWAHWPGRRLTVAPTWSWASTDSRIEFKRMWRASPVDVDDAHDDDNGTAAVKEAVGPSRRLVLSGTLIRPSDGPFPAWLDSESYEVWYDTDEVLDDKGCSFLVVKRSTRGWPDSEAFPMGNRRVTTTYLVLRRVDDETYARVGLAMHTQKYRNWRDPDSRWSELSKGPKVRVQLE</sequence>
<dbReference type="InterPro" id="IPR010730">
    <property type="entry name" value="HET"/>
</dbReference>
<dbReference type="EMBL" id="OUUZ01000018">
    <property type="protein sequence ID" value="SPQ26396.1"/>
    <property type="molecule type" value="Genomic_DNA"/>
</dbReference>
<protein>
    <submittedName>
        <fullName evidence="3">A862690c-0034-4e82-be4b-9c3f93a64539</fullName>
    </submittedName>
</protein>
<gene>
    <name evidence="3" type="ORF">TT172_LOCUS8815</name>
</gene>
<dbReference type="PANTHER" id="PTHR33112:SF16">
    <property type="entry name" value="HETEROKARYON INCOMPATIBILITY DOMAIN-CONTAINING PROTEIN"/>
    <property type="match status" value="1"/>
</dbReference>
<reference evidence="3 4" key="1">
    <citation type="submission" date="2018-04" db="EMBL/GenBank/DDBJ databases">
        <authorList>
            <person name="Huttner S."/>
            <person name="Dainat J."/>
        </authorList>
    </citation>
    <scope>NUCLEOTIDE SEQUENCE [LARGE SCALE GENOMIC DNA]</scope>
</reference>
<dbReference type="Pfam" id="PF06985">
    <property type="entry name" value="HET"/>
    <property type="match status" value="1"/>
</dbReference>
<dbReference type="AlphaFoldDB" id="A0A3S5CXR9"/>
<evidence type="ECO:0000256" key="1">
    <source>
        <dbReference type="SAM" id="MobiDB-lite"/>
    </source>
</evidence>
<evidence type="ECO:0000313" key="4">
    <source>
        <dbReference type="Proteomes" id="UP000289323"/>
    </source>
</evidence>
<evidence type="ECO:0000259" key="2">
    <source>
        <dbReference type="Pfam" id="PF06985"/>
    </source>
</evidence>
<name>A0A3S5CXR9_9PEZI</name>
<feature type="region of interest" description="Disordered" evidence="1">
    <location>
        <begin position="135"/>
        <end position="158"/>
    </location>
</feature>
<feature type="domain" description="Heterokaryon incompatibility" evidence="2">
    <location>
        <begin position="180"/>
        <end position="262"/>
    </location>
</feature>
<accession>A0A3S5CXR9</accession>
<organism evidence="3 4">
    <name type="scientific">Thermothielavioides terrestris</name>
    <dbReference type="NCBI Taxonomy" id="2587410"/>
    <lineage>
        <taxon>Eukaryota</taxon>
        <taxon>Fungi</taxon>
        <taxon>Dikarya</taxon>
        <taxon>Ascomycota</taxon>
        <taxon>Pezizomycotina</taxon>
        <taxon>Sordariomycetes</taxon>
        <taxon>Sordariomycetidae</taxon>
        <taxon>Sordariales</taxon>
        <taxon>Chaetomiaceae</taxon>
        <taxon>Thermothielavioides</taxon>
    </lineage>
</organism>
<evidence type="ECO:0000313" key="3">
    <source>
        <dbReference type="EMBL" id="SPQ26396.1"/>
    </source>
</evidence>
<feature type="compositionally biased region" description="Gly residues" evidence="1">
    <location>
        <begin position="146"/>
        <end position="156"/>
    </location>
</feature>